<dbReference type="InterPro" id="IPR018062">
    <property type="entry name" value="HTH_AraC-typ_CS"/>
</dbReference>
<dbReference type="InterPro" id="IPR009057">
    <property type="entry name" value="Homeodomain-like_sf"/>
</dbReference>
<keyword evidence="3" id="KW-0804">Transcription</keyword>
<evidence type="ECO:0000256" key="3">
    <source>
        <dbReference type="ARBA" id="ARBA00023163"/>
    </source>
</evidence>
<keyword evidence="1" id="KW-0805">Transcription regulation</keyword>
<dbReference type="InterPro" id="IPR020449">
    <property type="entry name" value="Tscrpt_reg_AraC-type_HTH"/>
</dbReference>
<dbReference type="PROSITE" id="PS01124">
    <property type="entry name" value="HTH_ARAC_FAMILY_2"/>
    <property type="match status" value="1"/>
</dbReference>
<feature type="transmembrane region" description="Helical" evidence="4">
    <location>
        <begin position="35"/>
        <end position="51"/>
    </location>
</feature>
<dbReference type="Gene3D" id="1.10.10.60">
    <property type="entry name" value="Homeodomain-like"/>
    <property type="match status" value="2"/>
</dbReference>
<feature type="transmembrane region" description="Helical" evidence="4">
    <location>
        <begin position="224"/>
        <end position="244"/>
    </location>
</feature>
<name>A0A644VJC5_9ZZZZ</name>
<protein>
    <recommendedName>
        <fullName evidence="5">HTH araC/xylS-type domain-containing protein</fullName>
    </recommendedName>
</protein>
<keyword evidence="4" id="KW-0472">Membrane</keyword>
<feature type="transmembrane region" description="Helical" evidence="4">
    <location>
        <begin position="151"/>
        <end position="174"/>
    </location>
</feature>
<dbReference type="GO" id="GO:0003700">
    <property type="term" value="F:DNA-binding transcription factor activity"/>
    <property type="evidence" value="ECO:0007669"/>
    <property type="project" value="InterPro"/>
</dbReference>
<dbReference type="PRINTS" id="PR00032">
    <property type="entry name" value="HTHARAC"/>
</dbReference>
<evidence type="ECO:0000256" key="4">
    <source>
        <dbReference type="SAM" id="Phobius"/>
    </source>
</evidence>
<dbReference type="AlphaFoldDB" id="A0A644VJC5"/>
<dbReference type="GO" id="GO:0043565">
    <property type="term" value="F:sequence-specific DNA binding"/>
    <property type="evidence" value="ECO:0007669"/>
    <property type="project" value="InterPro"/>
</dbReference>
<evidence type="ECO:0000259" key="5">
    <source>
        <dbReference type="PROSITE" id="PS01124"/>
    </source>
</evidence>
<evidence type="ECO:0000256" key="1">
    <source>
        <dbReference type="ARBA" id="ARBA00023015"/>
    </source>
</evidence>
<reference evidence="6" key="1">
    <citation type="submission" date="2019-08" db="EMBL/GenBank/DDBJ databases">
        <authorList>
            <person name="Kucharzyk K."/>
            <person name="Murdoch R.W."/>
            <person name="Higgins S."/>
            <person name="Loffler F."/>
        </authorList>
    </citation>
    <scope>NUCLEOTIDE SEQUENCE</scope>
</reference>
<gene>
    <name evidence="6" type="ORF">SDC9_37413</name>
</gene>
<evidence type="ECO:0000256" key="2">
    <source>
        <dbReference type="ARBA" id="ARBA00023125"/>
    </source>
</evidence>
<feature type="transmembrane region" description="Helical" evidence="4">
    <location>
        <begin position="195"/>
        <end position="218"/>
    </location>
</feature>
<evidence type="ECO:0000313" key="6">
    <source>
        <dbReference type="EMBL" id="MPL91345.1"/>
    </source>
</evidence>
<keyword evidence="4" id="KW-0812">Transmembrane</keyword>
<dbReference type="SMART" id="SM00342">
    <property type="entry name" value="HTH_ARAC"/>
    <property type="match status" value="1"/>
</dbReference>
<feature type="transmembrane region" description="Helical" evidence="4">
    <location>
        <begin position="6"/>
        <end position="23"/>
    </location>
</feature>
<dbReference type="PANTHER" id="PTHR43280:SF29">
    <property type="entry name" value="ARAC-FAMILY TRANSCRIPTIONAL REGULATOR"/>
    <property type="match status" value="1"/>
</dbReference>
<feature type="domain" description="HTH araC/xylS-type" evidence="5">
    <location>
        <begin position="281"/>
        <end position="385"/>
    </location>
</feature>
<accession>A0A644VJC5</accession>
<feature type="transmembrane region" description="Helical" evidence="4">
    <location>
        <begin position="93"/>
        <end position="116"/>
    </location>
</feature>
<dbReference type="EMBL" id="VSSQ01000327">
    <property type="protein sequence ID" value="MPL91345.1"/>
    <property type="molecule type" value="Genomic_DNA"/>
</dbReference>
<feature type="transmembrane region" description="Helical" evidence="4">
    <location>
        <begin position="57"/>
        <end position="81"/>
    </location>
</feature>
<keyword evidence="4" id="KW-1133">Transmembrane helix</keyword>
<organism evidence="6">
    <name type="scientific">bioreactor metagenome</name>
    <dbReference type="NCBI Taxonomy" id="1076179"/>
    <lineage>
        <taxon>unclassified sequences</taxon>
        <taxon>metagenomes</taxon>
        <taxon>ecological metagenomes</taxon>
    </lineage>
</organism>
<keyword evidence="2" id="KW-0238">DNA-binding</keyword>
<comment type="caution">
    <text evidence="6">The sequence shown here is derived from an EMBL/GenBank/DDBJ whole genome shotgun (WGS) entry which is preliminary data.</text>
</comment>
<dbReference type="PANTHER" id="PTHR43280">
    <property type="entry name" value="ARAC-FAMILY TRANSCRIPTIONAL REGULATOR"/>
    <property type="match status" value="1"/>
</dbReference>
<sequence length="395" mass="47098">MIKALFSSLPLWVCVFWFSTLFLNHKSNTLHKNYLILFFFIAIINYFAHFLYFNNQYYIYCFAESIWIFTSLSLFPFYYYYIRLLTKDSKIELSWLWLFIPAFILSLFSFILYFLMDDSEKNIFIYKILYHSYIDDNYSLILKLQLLKLSIFRIIFITQVLVFIILGIKHISLYNKSIKEFYSETRNKEFRSIKYLLIVFIFASIVSSLSAIVGKSFFINNQALISIPSLVHSVFLYGVGFIGYKQYFSIIEFRNDILNADRKNDIKEFTQKNINNDNLKEQLILLLEEKEIFKNPDLRISDVSTFLNTNRTYISNLVNEEFNQSFADFINNYRIKYAKNILQDKKQINISISEIGYMSGFLSESSFYRVFKDKVGVSPGHYRKKFFETTKSINK</sequence>
<dbReference type="SUPFAM" id="SSF46689">
    <property type="entry name" value="Homeodomain-like"/>
    <property type="match status" value="1"/>
</dbReference>
<dbReference type="PROSITE" id="PS00041">
    <property type="entry name" value="HTH_ARAC_FAMILY_1"/>
    <property type="match status" value="1"/>
</dbReference>
<dbReference type="InterPro" id="IPR018060">
    <property type="entry name" value="HTH_AraC"/>
</dbReference>
<dbReference type="Pfam" id="PF12833">
    <property type="entry name" value="HTH_18"/>
    <property type="match status" value="1"/>
</dbReference>
<proteinExistence type="predicted"/>